<dbReference type="AlphaFoldDB" id="A0AA38GK81"/>
<dbReference type="InterPro" id="IPR023214">
    <property type="entry name" value="HAD_sf"/>
</dbReference>
<proteinExistence type="predicted"/>
<name>A0AA38GK81_TAXCH</name>
<sequence length="96" mass="10856">MRGVKIIIITSRGEQLRDATAKNLVKVGYTGWTDLILRAESDIGKTAKDYKSERRVALEKNGYRILGNIGDQWSDILGVKAGHRTFKLPNSLYYIE</sequence>
<dbReference type="SUPFAM" id="SSF56784">
    <property type="entry name" value="HAD-like"/>
    <property type="match status" value="1"/>
</dbReference>
<comment type="caution">
    <text evidence="2">The sequence shown here is derived from an EMBL/GenBank/DDBJ whole genome shotgun (WGS) entry which is preliminary data.</text>
</comment>
<keyword evidence="1" id="KW-0732">Signal</keyword>
<protein>
    <recommendedName>
        <fullName evidence="4">Acid phosphatase</fullName>
    </recommendedName>
</protein>
<dbReference type="Gene3D" id="3.40.50.1000">
    <property type="entry name" value="HAD superfamily/HAD-like"/>
    <property type="match status" value="1"/>
</dbReference>
<dbReference type="PANTHER" id="PTHR31284:SF24">
    <property type="entry name" value="ACID PHOSPHATASE"/>
    <property type="match status" value="1"/>
</dbReference>
<dbReference type="EMBL" id="JAHRHJ020000003">
    <property type="protein sequence ID" value="KAH9323350.1"/>
    <property type="molecule type" value="Genomic_DNA"/>
</dbReference>
<gene>
    <name evidence="2" type="ORF">KI387_017989</name>
</gene>
<dbReference type="Proteomes" id="UP000824469">
    <property type="component" value="Unassembled WGS sequence"/>
</dbReference>
<evidence type="ECO:0000313" key="2">
    <source>
        <dbReference type="EMBL" id="KAH9323350.1"/>
    </source>
</evidence>
<accession>A0AA38GK81</accession>
<dbReference type="InterPro" id="IPR005519">
    <property type="entry name" value="Acid_phosphat_B-like"/>
</dbReference>
<dbReference type="PANTHER" id="PTHR31284">
    <property type="entry name" value="ACID PHOSPHATASE-LIKE PROTEIN"/>
    <property type="match status" value="1"/>
</dbReference>
<keyword evidence="3" id="KW-1185">Reference proteome</keyword>
<reference evidence="2 3" key="1">
    <citation type="journal article" date="2021" name="Nat. Plants">
        <title>The Taxus genome provides insights into paclitaxel biosynthesis.</title>
        <authorList>
            <person name="Xiong X."/>
            <person name="Gou J."/>
            <person name="Liao Q."/>
            <person name="Li Y."/>
            <person name="Zhou Q."/>
            <person name="Bi G."/>
            <person name="Li C."/>
            <person name="Du R."/>
            <person name="Wang X."/>
            <person name="Sun T."/>
            <person name="Guo L."/>
            <person name="Liang H."/>
            <person name="Lu P."/>
            <person name="Wu Y."/>
            <person name="Zhang Z."/>
            <person name="Ro D.K."/>
            <person name="Shang Y."/>
            <person name="Huang S."/>
            <person name="Yan J."/>
        </authorList>
    </citation>
    <scope>NUCLEOTIDE SEQUENCE [LARGE SCALE GENOMIC DNA]</scope>
    <source>
        <strain evidence="2">Ta-2019</strain>
    </source>
</reference>
<organism evidence="2 3">
    <name type="scientific">Taxus chinensis</name>
    <name type="common">Chinese yew</name>
    <name type="synonym">Taxus wallichiana var. chinensis</name>
    <dbReference type="NCBI Taxonomy" id="29808"/>
    <lineage>
        <taxon>Eukaryota</taxon>
        <taxon>Viridiplantae</taxon>
        <taxon>Streptophyta</taxon>
        <taxon>Embryophyta</taxon>
        <taxon>Tracheophyta</taxon>
        <taxon>Spermatophyta</taxon>
        <taxon>Pinopsida</taxon>
        <taxon>Pinidae</taxon>
        <taxon>Conifers II</taxon>
        <taxon>Cupressales</taxon>
        <taxon>Taxaceae</taxon>
        <taxon>Taxus</taxon>
    </lineage>
</organism>
<evidence type="ECO:0000256" key="1">
    <source>
        <dbReference type="ARBA" id="ARBA00022729"/>
    </source>
</evidence>
<dbReference type="InterPro" id="IPR036412">
    <property type="entry name" value="HAD-like_sf"/>
</dbReference>
<dbReference type="Pfam" id="PF03767">
    <property type="entry name" value="Acid_phosphat_B"/>
    <property type="match status" value="1"/>
</dbReference>
<evidence type="ECO:0000313" key="3">
    <source>
        <dbReference type="Proteomes" id="UP000824469"/>
    </source>
</evidence>
<evidence type="ECO:0008006" key="4">
    <source>
        <dbReference type="Google" id="ProtNLM"/>
    </source>
</evidence>
<dbReference type="OMA" id="GICPANQ"/>